<evidence type="ECO:0000256" key="6">
    <source>
        <dbReference type="ARBA" id="ARBA00022884"/>
    </source>
</evidence>
<dbReference type="RefSeq" id="WP_126678072.1">
    <property type="nucleotide sequence ID" value="NZ_RYYU01000001.1"/>
</dbReference>
<dbReference type="Proteomes" id="UP000278983">
    <property type="component" value="Unassembled WGS sequence"/>
</dbReference>
<keyword evidence="5 7" id="KW-0949">S-adenosyl-L-methionine</keyword>
<dbReference type="GO" id="GO:0003723">
    <property type="term" value="F:RNA binding"/>
    <property type="evidence" value="ECO:0007669"/>
    <property type="project" value="UniProtKB-UniRule"/>
</dbReference>
<comment type="catalytic activity">
    <reaction evidence="7">
        <text>adenosine(1518)/adenosine(1519) in 16S rRNA + 4 S-adenosyl-L-methionine = N(6)-dimethyladenosine(1518)/N(6)-dimethyladenosine(1519) in 16S rRNA + 4 S-adenosyl-L-homocysteine + 4 H(+)</text>
        <dbReference type="Rhea" id="RHEA:19609"/>
        <dbReference type="Rhea" id="RHEA-COMP:10232"/>
        <dbReference type="Rhea" id="RHEA-COMP:10233"/>
        <dbReference type="ChEBI" id="CHEBI:15378"/>
        <dbReference type="ChEBI" id="CHEBI:57856"/>
        <dbReference type="ChEBI" id="CHEBI:59789"/>
        <dbReference type="ChEBI" id="CHEBI:74411"/>
        <dbReference type="ChEBI" id="CHEBI:74493"/>
        <dbReference type="EC" id="2.1.1.182"/>
    </reaction>
</comment>
<keyword evidence="4 7" id="KW-0808">Transferase</keyword>
<evidence type="ECO:0000256" key="1">
    <source>
        <dbReference type="ARBA" id="ARBA00022490"/>
    </source>
</evidence>
<keyword evidence="11" id="KW-1185">Reference proteome</keyword>
<sequence length="263" mass="30160">MKQVRPKKNLGQHFLIDLGIAKMIADTVDAYPDAPILEVGPGMGVMTQFLVDKPREIKVVEIDRESVAYLNEHFPRLRENIIGGDFLRMPLDKVFGGRSFVLTGNYPYDISSQIFFKMIENKELIPCCTGMIQREVALRIVSEPGNKAYGILSVLIQAWYDVEYLFTVDETVFNPPPKVKSAVIRMTRNNVTQLGCDEKLFKRVVKTVFNQRRKMLRVSLKQILNIPTSDSFYQHEIMTKRPEQLSVADFIMLTNLVSKQLNQ</sequence>
<comment type="caution">
    <text evidence="10">The sequence shown here is derived from an EMBL/GenBank/DDBJ whole genome shotgun (WGS) entry which is preliminary data.</text>
</comment>
<dbReference type="Gene3D" id="3.40.50.150">
    <property type="entry name" value="Vaccinia Virus protein VP39"/>
    <property type="match status" value="1"/>
</dbReference>
<evidence type="ECO:0000256" key="2">
    <source>
        <dbReference type="ARBA" id="ARBA00022552"/>
    </source>
</evidence>
<evidence type="ECO:0000313" key="11">
    <source>
        <dbReference type="Proteomes" id="UP000278983"/>
    </source>
</evidence>
<comment type="similarity">
    <text evidence="7">Belongs to the class I-like SAM-binding methyltransferase superfamily. rRNA adenine N(6)-methyltransferase family. RsmA subfamily.</text>
</comment>
<feature type="binding site" evidence="7 8">
    <location>
        <position position="40"/>
    </location>
    <ligand>
        <name>S-adenosyl-L-methionine</name>
        <dbReference type="ChEBI" id="CHEBI:59789"/>
    </ligand>
</feature>
<name>A0A432LIG1_9BACT</name>
<feature type="binding site" evidence="7 8">
    <location>
        <position position="85"/>
    </location>
    <ligand>
        <name>S-adenosyl-L-methionine</name>
        <dbReference type="ChEBI" id="CHEBI:59789"/>
    </ligand>
</feature>
<reference evidence="10 11" key="1">
    <citation type="submission" date="2018-12" db="EMBL/GenBank/DDBJ databases">
        <title>Genome sequencing of Prevotella sp. KCOM 3155 (= JS262).</title>
        <authorList>
            <person name="Kook J.-K."/>
            <person name="Park S.-N."/>
            <person name="Lim Y.K."/>
        </authorList>
    </citation>
    <scope>NUCLEOTIDE SEQUENCE [LARGE SCALE GENOMIC DNA]</scope>
    <source>
        <strain evidence="10 11">KCOM 3155</strain>
    </source>
</reference>
<dbReference type="Pfam" id="PF00398">
    <property type="entry name" value="RrnaAD"/>
    <property type="match status" value="1"/>
</dbReference>
<dbReference type="EC" id="2.1.1.182" evidence="7"/>
<keyword evidence="1 7" id="KW-0963">Cytoplasm</keyword>
<dbReference type="PROSITE" id="PS01131">
    <property type="entry name" value="RRNA_A_DIMETH"/>
    <property type="match status" value="1"/>
</dbReference>
<evidence type="ECO:0000256" key="4">
    <source>
        <dbReference type="ARBA" id="ARBA00022679"/>
    </source>
</evidence>
<dbReference type="PROSITE" id="PS51689">
    <property type="entry name" value="SAM_RNA_A_N6_MT"/>
    <property type="match status" value="1"/>
</dbReference>
<dbReference type="SMART" id="SM00650">
    <property type="entry name" value="rADc"/>
    <property type="match status" value="1"/>
</dbReference>
<evidence type="ECO:0000256" key="8">
    <source>
        <dbReference type="PROSITE-ProRule" id="PRU01026"/>
    </source>
</evidence>
<dbReference type="FunFam" id="3.40.50.150:FF:000157">
    <property type="entry name" value="Ribosomal RNA small subunit methyltransferase A"/>
    <property type="match status" value="1"/>
</dbReference>
<evidence type="ECO:0000256" key="5">
    <source>
        <dbReference type="ARBA" id="ARBA00022691"/>
    </source>
</evidence>
<dbReference type="NCBIfam" id="TIGR00755">
    <property type="entry name" value="ksgA"/>
    <property type="match status" value="1"/>
</dbReference>
<dbReference type="InterPro" id="IPR011530">
    <property type="entry name" value="rRNA_adenine_dimethylase"/>
</dbReference>
<dbReference type="InterPro" id="IPR020598">
    <property type="entry name" value="rRNA_Ade_methylase_Trfase_N"/>
</dbReference>
<comment type="function">
    <text evidence="7">Specifically dimethylates two adjacent adenosines (A1518 and A1519) in the loop of a conserved hairpin near the 3'-end of 16S rRNA in the 30S particle. May play a critical role in biogenesis of 30S subunits.</text>
</comment>
<dbReference type="SUPFAM" id="SSF53335">
    <property type="entry name" value="S-adenosyl-L-methionine-dependent methyltransferases"/>
    <property type="match status" value="1"/>
</dbReference>
<keyword evidence="2 7" id="KW-0698">rRNA processing</keyword>
<evidence type="ECO:0000313" key="10">
    <source>
        <dbReference type="EMBL" id="RUL58952.1"/>
    </source>
</evidence>
<dbReference type="HAMAP" id="MF_00607">
    <property type="entry name" value="16SrRNA_methyltr_A"/>
    <property type="match status" value="1"/>
</dbReference>
<keyword evidence="3 7" id="KW-0489">Methyltransferase</keyword>
<dbReference type="FunFam" id="1.10.8.100:FF:000001">
    <property type="entry name" value="Ribosomal RNA small subunit methyltransferase A"/>
    <property type="match status" value="1"/>
</dbReference>
<evidence type="ECO:0000256" key="7">
    <source>
        <dbReference type="HAMAP-Rule" id="MF_00607"/>
    </source>
</evidence>
<dbReference type="GO" id="GO:0052908">
    <property type="term" value="F:16S rRNA (adenine(1518)-N(6)/adenine(1519)-N(6))-dimethyltransferase activity"/>
    <property type="evidence" value="ECO:0007669"/>
    <property type="project" value="UniProtKB-EC"/>
</dbReference>
<comment type="subcellular location">
    <subcellularLocation>
        <location evidence="7">Cytoplasm</location>
    </subcellularLocation>
</comment>
<dbReference type="PANTHER" id="PTHR11727:SF7">
    <property type="entry name" value="DIMETHYLADENOSINE TRANSFERASE-RELATED"/>
    <property type="match status" value="1"/>
</dbReference>
<dbReference type="PANTHER" id="PTHR11727">
    <property type="entry name" value="DIMETHYLADENOSINE TRANSFERASE"/>
    <property type="match status" value="1"/>
</dbReference>
<dbReference type="InterPro" id="IPR029063">
    <property type="entry name" value="SAM-dependent_MTases_sf"/>
</dbReference>
<feature type="domain" description="Ribosomal RNA adenine methylase transferase N-terminal" evidence="9">
    <location>
        <begin position="20"/>
        <end position="190"/>
    </location>
</feature>
<evidence type="ECO:0000256" key="3">
    <source>
        <dbReference type="ARBA" id="ARBA00022603"/>
    </source>
</evidence>
<accession>A0A432LIG1</accession>
<dbReference type="GO" id="GO:0005829">
    <property type="term" value="C:cytosol"/>
    <property type="evidence" value="ECO:0007669"/>
    <property type="project" value="TreeGrafter"/>
</dbReference>
<dbReference type="EMBL" id="RYYU01000001">
    <property type="protein sequence ID" value="RUL58952.1"/>
    <property type="molecule type" value="Genomic_DNA"/>
</dbReference>
<keyword evidence="6 7" id="KW-0694">RNA-binding</keyword>
<evidence type="ECO:0000259" key="9">
    <source>
        <dbReference type="SMART" id="SM00650"/>
    </source>
</evidence>
<dbReference type="Gene3D" id="1.10.8.100">
    <property type="entry name" value="Ribosomal RNA adenine dimethylase-like, domain 2"/>
    <property type="match status" value="1"/>
</dbReference>
<organism evidence="10 11">
    <name type="scientific">Prevotella koreensis</name>
    <dbReference type="NCBI Taxonomy" id="2490854"/>
    <lineage>
        <taxon>Bacteria</taxon>
        <taxon>Pseudomonadati</taxon>
        <taxon>Bacteroidota</taxon>
        <taxon>Bacteroidia</taxon>
        <taxon>Bacteroidales</taxon>
        <taxon>Prevotellaceae</taxon>
        <taxon>Prevotella</taxon>
    </lineage>
</organism>
<feature type="binding site" evidence="7 8">
    <location>
        <position position="15"/>
    </location>
    <ligand>
        <name>S-adenosyl-L-methionine</name>
        <dbReference type="ChEBI" id="CHEBI:59789"/>
    </ligand>
</feature>
<dbReference type="OrthoDB" id="9814755at2"/>
<dbReference type="InterPro" id="IPR020596">
    <property type="entry name" value="rRNA_Ade_Mease_Trfase_CS"/>
</dbReference>
<proteinExistence type="inferred from homology"/>
<dbReference type="InterPro" id="IPR023165">
    <property type="entry name" value="rRNA_Ade_diMease-like_C"/>
</dbReference>
<gene>
    <name evidence="7 10" type="primary">rsmA</name>
    <name evidence="7" type="synonym">ksgA</name>
    <name evidence="10" type="ORF">EHV08_03655</name>
</gene>
<feature type="binding site" evidence="7 8">
    <location>
        <position position="61"/>
    </location>
    <ligand>
        <name>S-adenosyl-L-methionine</name>
        <dbReference type="ChEBI" id="CHEBI:59789"/>
    </ligand>
</feature>
<protein>
    <recommendedName>
        <fullName evidence="7">Ribosomal RNA small subunit methyltransferase A</fullName>
        <ecNumber evidence="7">2.1.1.182</ecNumber>
    </recommendedName>
    <alternativeName>
        <fullName evidence="7">16S rRNA (adenine(1518)-N(6)/adenine(1519)-N(6))-dimethyltransferase</fullName>
    </alternativeName>
    <alternativeName>
        <fullName evidence="7">16S rRNA dimethyladenosine transferase</fullName>
    </alternativeName>
    <alternativeName>
        <fullName evidence="7">16S rRNA dimethylase</fullName>
    </alternativeName>
    <alternativeName>
        <fullName evidence="7">S-adenosylmethionine-6-N', N'-adenosyl(rRNA) dimethyltransferase</fullName>
    </alternativeName>
</protein>
<feature type="binding site" evidence="7 8">
    <location>
        <position position="105"/>
    </location>
    <ligand>
        <name>S-adenosyl-L-methionine</name>
        <dbReference type="ChEBI" id="CHEBI:59789"/>
    </ligand>
</feature>
<dbReference type="InterPro" id="IPR001737">
    <property type="entry name" value="KsgA/Erm"/>
</dbReference>
<dbReference type="AlphaFoldDB" id="A0A432LIG1"/>
<feature type="binding site" evidence="7 8">
    <location>
        <position position="13"/>
    </location>
    <ligand>
        <name>S-adenosyl-L-methionine</name>
        <dbReference type="ChEBI" id="CHEBI:59789"/>
    </ligand>
</feature>